<evidence type="ECO:0000256" key="5">
    <source>
        <dbReference type="ARBA" id="ARBA00022856"/>
    </source>
</evidence>
<dbReference type="InterPro" id="IPR035906">
    <property type="entry name" value="MetI-like_sf"/>
</dbReference>
<evidence type="ECO:0000313" key="12">
    <source>
        <dbReference type="EMBL" id="MBR0680397.1"/>
    </source>
</evidence>
<feature type="transmembrane region" description="Helical" evidence="9">
    <location>
        <begin position="338"/>
        <end position="364"/>
    </location>
</feature>
<feature type="transmembrane region" description="Helical" evidence="9">
    <location>
        <begin position="273"/>
        <end position="295"/>
    </location>
</feature>
<comment type="subcellular location">
    <subcellularLocation>
        <location evidence="1 9">Cell membrane</location>
        <topology evidence="1 9">Multi-pass membrane protein</topology>
    </subcellularLocation>
</comment>
<dbReference type="CDD" id="cd06261">
    <property type="entry name" value="TM_PBP2"/>
    <property type="match status" value="1"/>
</dbReference>
<feature type="region of interest" description="Disordered" evidence="10">
    <location>
        <begin position="102"/>
        <end position="127"/>
    </location>
</feature>
<feature type="compositionally biased region" description="Low complexity" evidence="10">
    <location>
        <begin position="112"/>
        <end position="122"/>
    </location>
</feature>
<dbReference type="GO" id="GO:0055085">
    <property type="term" value="P:transmembrane transport"/>
    <property type="evidence" value="ECO:0007669"/>
    <property type="project" value="InterPro"/>
</dbReference>
<dbReference type="PANTHER" id="PTHR43386:SF1">
    <property type="entry name" value="D,D-DIPEPTIDE TRANSPORT SYSTEM PERMEASE PROTEIN DDPC-RELATED"/>
    <property type="match status" value="1"/>
</dbReference>
<keyword evidence="7 9" id="KW-1133">Transmembrane helix</keyword>
<evidence type="ECO:0000256" key="8">
    <source>
        <dbReference type="ARBA" id="ARBA00023136"/>
    </source>
</evidence>
<keyword evidence="4 9" id="KW-0812">Transmembrane</keyword>
<feature type="compositionally biased region" description="Basic and acidic residues" evidence="10">
    <location>
        <begin position="209"/>
        <end position="225"/>
    </location>
</feature>
<protein>
    <submittedName>
        <fullName evidence="12">ABC transporter permease</fullName>
    </submittedName>
</protein>
<sequence length="540" mass="57489">MGDRHLLGQLGLHLLRRAAGAGRHPGTAAGDPAADGQRAVRRHPARPVDRRARRGEALFGLRRAGDHGGALRAVLPDLLVRADGDLRLRHRAALAALRRHVGAGGGGQHSLPAAAPGPADAGAGAGHHRDLEPLFALRLPRGDAPGLHAHRARQGRAAAGAPAAPRLPQCRQAADRAARRRGALPLLRRPGDRDDLRLAGHGAALRRCSGHEGIPRADGHDDVHRDLRHPRQPAGRHRHRGDRPAREAAVSATAAAPESQAGRVWARFRRHRLALAGGMVVALLLASALFAPVLAPQDPTLLDTALRFRAPFADWHFPLGTDELGRDTLSRLLHGGRVSLTVGLVAMVTTVMTGALIGIAAGYLGGIADTVLMRFVDTMLCFPQVFLLLVVAAFVPPTLVSISLVIGLTSWMEVSRIVRAEILHLKEQDFVAAARALGASRARIMFRELLPNAAAPILVAATLKVASAVLMESYISYLGYGVQPPLASWGNMLTNAQGYFDTVPWLAILPGAAITLTVMGFNFLGDGLRDALDPRLRMDP</sequence>
<feature type="region of interest" description="Disordered" evidence="10">
    <location>
        <begin position="21"/>
        <end position="50"/>
    </location>
</feature>
<evidence type="ECO:0000256" key="1">
    <source>
        <dbReference type="ARBA" id="ARBA00004651"/>
    </source>
</evidence>
<accession>A0A9X9X9L1</accession>
<dbReference type="Pfam" id="PF00528">
    <property type="entry name" value="BPD_transp_1"/>
    <property type="match status" value="1"/>
</dbReference>
<comment type="similarity">
    <text evidence="9">Belongs to the binding-protein-dependent transport system permease family.</text>
</comment>
<dbReference type="AlphaFoldDB" id="A0A9X9X9L1"/>
<feature type="region of interest" description="Disordered" evidence="10">
    <location>
        <begin position="209"/>
        <end position="255"/>
    </location>
</feature>
<keyword evidence="6" id="KW-0653">Protein transport</keyword>
<keyword evidence="8 9" id="KW-0472">Membrane</keyword>
<dbReference type="SUPFAM" id="SSF161098">
    <property type="entry name" value="MetI-like"/>
    <property type="match status" value="1"/>
</dbReference>
<feature type="transmembrane region" description="Helical" evidence="9">
    <location>
        <begin position="385"/>
        <end position="406"/>
    </location>
</feature>
<feature type="compositionally biased region" description="Basic residues" evidence="10">
    <location>
        <begin position="226"/>
        <end position="241"/>
    </location>
</feature>
<evidence type="ECO:0000256" key="6">
    <source>
        <dbReference type="ARBA" id="ARBA00022927"/>
    </source>
</evidence>
<dbReference type="Proteomes" id="UP001138709">
    <property type="component" value="Unassembled WGS sequence"/>
</dbReference>
<proteinExistence type="inferred from homology"/>
<reference evidence="12" key="1">
    <citation type="submission" date="2020-01" db="EMBL/GenBank/DDBJ databases">
        <authorList>
            <person name="Rat A."/>
        </authorList>
    </citation>
    <scope>NUCLEOTIDE SEQUENCE</scope>
    <source>
        <strain evidence="12">LMG 31228</strain>
    </source>
</reference>
<organism evidence="12 13">
    <name type="scientific">Neoroseomonas eburnea</name>
    <dbReference type="NCBI Taxonomy" id="1346889"/>
    <lineage>
        <taxon>Bacteria</taxon>
        <taxon>Pseudomonadati</taxon>
        <taxon>Pseudomonadota</taxon>
        <taxon>Alphaproteobacteria</taxon>
        <taxon>Acetobacterales</taxon>
        <taxon>Acetobacteraceae</taxon>
        <taxon>Neoroseomonas</taxon>
    </lineage>
</organism>
<feature type="transmembrane region" description="Helical" evidence="9">
    <location>
        <begin position="503"/>
        <end position="525"/>
    </location>
</feature>
<feature type="region of interest" description="Disordered" evidence="10">
    <location>
        <begin position="145"/>
        <end position="195"/>
    </location>
</feature>
<reference evidence="12" key="2">
    <citation type="journal article" date="2021" name="Syst. Appl. Microbiol.">
        <title>Roseomonas hellenica sp. nov., isolated from roots of wild-growing Alkanna tinctoria.</title>
        <authorList>
            <person name="Rat A."/>
            <person name="Naranjo H.D."/>
            <person name="Lebbe L."/>
            <person name="Cnockaert M."/>
            <person name="Krigas N."/>
            <person name="Grigoriadou K."/>
            <person name="Maloupa E."/>
            <person name="Willems A."/>
        </authorList>
    </citation>
    <scope>NUCLEOTIDE SEQUENCE</scope>
    <source>
        <strain evidence="12">LMG 31228</strain>
    </source>
</reference>
<keyword evidence="3" id="KW-1003">Cell membrane</keyword>
<dbReference type="InterPro" id="IPR050366">
    <property type="entry name" value="BP-dependent_transpt_permease"/>
</dbReference>
<evidence type="ECO:0000256" key="9">
    <source>
        <dbReference type="RuleBase" id="RU363032"/>
    </source>
</evidence>
<evidence type="ECO:0000256" key="10">
    <source>
        <dbReference type="SAM" id="MobiDB-lite"/>
    </source>
</evidence>
<gene>
    <name evidence="12" type="ORF">GXW74_07855</name>
</gene>
<keyword evidence="13" id="KW-1185">Reference proteome</keyword>
<evidence type="ECO:0000259" key="11">
    <source>
        <dbReference type="PROSITE" id="PS50928"/>
    </source>
</evidence>
<evidence type="ECO:0000256" key="7">
    <source>
        <dbReference type="ARBA" id="ARBA00022989"/>
    </source>
</evidence>
<dbReference type="Gene3D" id="1.10.3720.10">
    <property type="entry name" value="MetI-like"/>
    <property type="match status" value="1"/>
</dbReference>
<dbReference type="GO" id="GO:0015031">
    <property type="term" value="P:protein transport"/>
    <property type="evidence" value="ECO:0007669"/>
    <property type="project" value="UniProtKB-KW"/>
</dbReference>
<keyword evidence="5" id="KW-0571">Peptide transport</keyword>
<comment type="caution">
    <text evidence="12">The sequence shown here is derived from an EMBL/GenBank/DDBJ whole genome shotgun (WGS) entry which is preliminary data.</text>
</comment>
<feature type="compositionally biased region" description="Low complexity" evidence="10">
    <location>
        <begin position="155"/>
        <end position="169"/>
    </location>
</feature>
<dbReference type="InterPro" id="IPR000515">
    <property type="entry name" value="MetI-like"/>
</dbReference>
<evidence type="ECO:0000313" key="13">
    <source>
        <dbReference type="Proteomes" id="UP001138709"/>
    </source>
</evidence>
<dbReference type="GO" id="GO:0005886">
    <property type="term" value="C:plasma membrane"/>
    <property type="evidence" value="ECO:0007669"/>
    <property type="project" value="UniProtKB-SubCell"/>
</dbReference>
<evidence type="ECO:0000256" key="4">
    <source>
        <dbReference type="ARBA" id="ARBA00022692"/>
    </source>
</evidence>
<feature type="compositionally biased region" description="Low complexity" evidence="10">
    <location>
        <begin position="21"/>
        <end position="36"/>
    </location>
</feature>
<evidence type="ECO:0000256" key="3">
    <source>
        <dbReference type="ARBA" id="ARBA00022475"/>
    </source>
</evidence>
<dbReference type="GO" id="GO:0015833">
    <property type="term" value="P:peptide transport"/>
    <property type="evidence" value="ECO:0007669"/>
    <property type="project" value="UniProtKB-KW"/>
</dbReference>
<dbReference type="PANTHER" id="PTHR43386">
    <property type="entry name" value="OLIGOPEPTIDE TRANSPORT SYSTEM PERMEASE PROTEIN APPC"/>
    <property type="match status" value="1"/>
</dbReference>
<dbReference type="Pfam" id="PF12911">
    <property type="entry name" value="OppC_N"/>
    <property type="match status" value="1"/>
</dbReference>
<feature type="domain" description="ABC transmembrane type-1" evidence="11">
    <location>
        <begin position="336"/>
        <end position="525"/>
    </location>
</feature>
<name>A0A9X9X9L1_9PROT</name>
<dbReference type="InterPro" id="IPR025966">
    <property type="entry name" value="OppC_N"/>
</dbReference>
<dbReference type="EMBL" id="JAAEDL010000006">
    <property type="protein sequence ID" value="MBR0680397.1"/>
    <property type="molecule type" value="Genomic_DNA"/>
</dbReference>
<dbReference type="PROSITE" id="PS50928">
    <property type="entry name" value="ABC_TM1"/>
    <property type="match status" value="1"/>
</dbReference>
<keyword evidence="2 9" id="KW-0813">Transport</keyword>
<evidence type="ECO:0000256" key="2">
    <source>
        <dbReference type="ARBA" id="ARBA00022448"/>
    </source>
</evidence>